<comment type="caution">
    <text evidence="1">The sequence shown here is derived from an EMBL/GenBank/DDBJ whole genome shotgun (WGS) entry which is preliminary data.</text>
</comment>
<protein>
    <submittedName>
        <fullName evidence="1">Uncharacterized protein</fullName>
    </submittedName>
</protein>
<dbReference type="Gene3D" id="3.40.50.620">
    <property type="entry name" value="HUPs"/>
    <property type="match status" value="1"/>
</dbReference>
<dbReference type="InterPro" id="IPR014729">
    <property type="entry name" value="Rossmann-like_a/b/a_fold"/>
</dbReference>
<dbReference type="OrthoDB" id="17725at2759"/>
<keyword evidence="2" id="KW-1185">Reference proteome</keyword>
<dbReference type="Gene3D" id="1.10.3620.10">
    <property type="entry name" value="YdcF like domain"/>
    <property type="match status" value="1"/>
</dbReference>
<dbReference type="Proteomes" id="UP000319257">
    <property type="component" value="Unassembled WGS sequence"/>
</dbReference>
<dbReference type="InParanoid" id="A0A507BJ51"/>
<dbReference type="PANTHER" id="PTHR30336:SF20">
    <property type="entry name" value="DUF218 DOMAIN-CONTAINING PROTEIN"/>
    <property type="match status" value="1"/>
</dbReference>
<dbReference type="EMBL" id="SKBQ01000150">
    <property type="protein sequence ID" value="TPX17071.1"/>
    <property type="molecule type" value="Genomic_DNA"/>
</dbReference>
<dbReference type="AlphaFoldDB" id="A0A507BJ51"/>
<evidence type="ECO:0000313" key="2">
    <source>
        <dbReference type="Proteomes" id="UP000319257"/>
    </source>
</evidence>
<name>A0A507BJ51_9PEZI</name>
<evidence type="ECO:0000313" key="1">
    <source>
        <dbReference type="EMBL" id="TPX17071.1"/>
    </source>
</evidence>
<sequence length="321" mass="35105">MGQPALEEAVNTLASFLAFEQVRDLRQLLDRQPSAAAERTDKLQNAPPQTDVVVLCASAVLSTAETVFSAFARYAHSRAQDNRKTDDGRCVLVLCGGIGHSTQLMHDAVASHPTYRSLAEQVAGQPEARVLQAIAEQYFGLKVDAENTELGATAILVEDKSTNCGANASRTREVLQSRGIAEPRTIIVAQDPTMCRRTVASFEHVYSDKVDARPELYSWPTLVPSVLLRPEAANLLAHPGHRTLAELLRYDVAKMRVSESELWGMPRFLDLIMGEIPRLRDDSGGYGPKGKGFIAHVDIPREVEAAWKTLDGALGGHVARR</sequence>
<dbReference type="InterPro" id="IPR051599">
    <property type="entry name" value="Cell_Envelope_Assoc"/>
</dbReference>
<accession>A0A507BJ51</accession>
<gene>
    <name evidence="1" type="ORF">E0L32_012284</name>
</gene>
<reference evidence="1 2" key="1">
    <citation type="submission" date="2019-06" db="EMBL/GenBank/DDBJ databases">
        <title>Draft genome sequence of the filamentous fungus Phialemoniopsis curvata isolated from diesel fuel.</title>
        <authorList>
            <person name="Varaljay V.A."/>
            <person name="Lyon W.J."/>
            <person name="Crouch A.L."/>
            <person name="Drake C.E."/>
            <person name="Hollomon J.M."/>
            <person name="Nadeau L.J."/>
            <person name="Nunn H.S."/>
            <person name="Stevenson B.S."/>
            <person name="Bojanowski C.L."/>
            <person name="Crookes-Goodson W.J."/>
        </authorList>
    </citation>
    <scope>NUCLEOTIDE SEQUENCE [LARGE SCALE GENOMIC DNA]</scope>
    <source>
        <strain evidence="1 2">D216</strain>
    </source>
</reference>
<proteinExistence type="predicted"/>
<organism evidence="1 2">
    <name type="scientific">Thyridium curvatum</name>
    <dbReference type="NCBI Taxonomy" id="1093900"/>
    <lineage>
        <taxon>Eukaryota</taxon>
        <taxon>Fungi</taxon>
        <taxon>Dikarya</taxon>
        <taxon>Ascomycota</taxon>
        <taxon>Pezizomycotina</taxon>
        <taxon>Sordariomycetes</taxon>
        <taxon>Sordariomycetidae</taxon>
        <taxon>Thyridiales</taxon>
        <taxon>Thyridiaceae</taxon>
        <taxon>Thyridium</taxon>
    </lineage>
</organism>
<dbReference type="GeneID" id="41979731"/>
<dbReference type="GO" id="GO:0005886">
    <property type="term" value="C:plasma membrane"/>
    <property type="evidence" value="ECO:0007669"/>
    <property type="project" value="TreeGrafter"/>
</dbReference>
<dbReference type="RefSeq" id="XP_030998782.1">
    <property type="nucleotide sequence ID" value="XM_031135108.1"/>
</dbReference>
<dbReference type="PANTHER" id="PTHR30336">
    <property type="entry name" value="INNER MEMBRANE PROTEIN, PROBABLE PERMEASE"/>
    <property type="match status" value="1"/>
</dbReference>
<dbReference type="STRING" id="1093900.A0A507BJ51"/>